<proteinExistence type="predicted"/>
<comment type="caution">
    <text evidence="2">The sequence shown here is derived from an EMBL/GenBank/DDBJ whole genome shotgun (WGS) entry which is preliminary data.</text>
</comment>
<sequence>MECKWMDMDGKGMDWMKEPGMDGRNANGWKERNGMDGRNANGWNGMEQKGNRRREQYIHPKTAKNC</sequence>
<dbReference type="EMBL" id="BPLR01005918">
    <property type="protein sequence ID" value="GIY06041.1"/>
    <property type="molecule type" value="Genomic_DNA"/>
</dbReference>
<accession>A0AAV4QD61</accession>
<organism evidence="2 3">
    <name type="scientific">Caerostris extrusa</name>
    <name type="common">Bark spider</name>
    <name type="synonym">Caerostris bankana</name>
    <dbReference type="NCBI Taxonomy" id="172846"/>
    <lineage>
        <taxon>Eukaryota</taxon>
        <taxon>Metazoa</taxon>
        <taxon>Ecdysozoa</taxon>
        <taxon>Arthropoda</taxon>
        <taxon>Chelicerata</taxon>
        <taxon>Arachnida</taxon>
        <taxon>Araneae</taxon>
        <taxon>Araneomorphae</taxon>
        <taxon>Entelegynae</taxon>
        <taxon>Araneoidea</taxon>
        <taxon>Araneidae</taxon>
        <taxon>Caerostris</taxon>
    </lineage>
</organism>
<protein>
    <submittedName>
        <fullName evidence="2">Uncharacterized protein</fullName>
    </submittedName>
</protein>
<keyword evidence="3" id="KW-1185">Reference proteome</keyword>
<dbReference type="AlphaFoldDB" id="A0AAV4QD61"/>
<evidence type="ECO:0000313" key="2">
    <source>
        <dbReference type="EMBL" id="GIY06041.1"/>
    </source>
</evidence>
<gene>
    <name evidence="2" type="ORF">CEXT_372221</name>
</gene>
<reference evidence="2 3" key="1">
    <citation type="submission" date="2021-06" db="EMBL/GenBank/DDBJ databases">
        <title>Caerostris extrusa draft genome.</title>
        <authorList>
            <person name="Kono N."/>
            <person name="Arakawa K."/>
        </authorList>
    </citation>
    <scope>NUCLEOTIDE SEQUENCE [LARGE SCALE GENOMIC DNA]</scope>
</reference>
<evidence type="ECO:0000313" key="3">
    <source>
        <dbReference type="Proteomes" id="UP001054945"/>
    </source>
</evidence>
<dbReference type="Proteomes" id="UP001054945">
    <property type="component" value="Unassembled WGS sequence"/>
</dbReference>
<feature type="region of interest" description="Disordered" evidence="1">
    <location>
        <begin position="14"/>
        <end position="66"/>
    </location>
</feature>
<feature type="compositionally biased region" description="Basic and acidic residues" evidence="1">
    <location>
        <begin position="49"/>
        <end position="58"/>
    </location>
</feature>
<evidence type="ECO:0000256" key="1">
    <source>
        <dbReference type="SAM" id="MobiDB-lite"/>
    </source>
</evidence>
<name>A0AAV4QD61_CAEEX</name>